<keyword evidence="4 7" id="KW-1133">Transmembrane helix</keyword>
<feature type="transmembrane region" description="Helical" evidence="7">
    <location>
        <begin position="20"/>
        <end position="38"/>
    </location>
</feature>
<dbReference type="Pfam" id="PF12805">
    <property type="entry name" value="FUSC-like"/>
    <property type="match status" value="1"/>
</dbReference>
<dbReference type="InterPro" id="IPR049453">
    <property type="entry name" value="Memb_transporter_dom"/>
</dbReference>
<dbReference type="PANTHER" id="PTHR30509">
    <property type="entry name" value="P-HYDROXYBENZOIC ACID EFFLUX PUMP SUBUNIT-RELATED"/>
    <property type="match status" value="1"/>
</dbReference>
<dbReference type="InterPro" id="IPR032692">
    <property type="entry name" value="YccS_N"/>
</dbReference>
<dbReference type="AlphaFoldDB" id="A0A974RW76"/>
<feature type="transmembrane region" description="Helical" evidence="7">
    <location>
        <begin position="468"/>
        <end position="485"/>
    </location>
</feature>
<evidence type="ECO:0000259" key="9">
    <source>
        <dbReference type="Pfam" id="PF13515"/>
    </source>
</evidence>
<reference evidence="10 11" key="1">
    <citation type="submission" date="2021-01" db="EMBL/GenBank/DDBJ databases">
        <title>Entomomonas sp. F2A isolated from a house cricket (Acheta domesticus).</title>
        <authorList>
            <person name="Spergser J."/>
            <person name="Busse H.-J."/>
        </authorList>
    </citation>
    <scope>NUCLEOTIDE SEQUENCE [LARGE SCALE GENOMIC DNA]</scope>
    <source>
        <strain evidence="10 11">F2A</strain>
    </source>
</reference>
<evidence type="ECO:0000256" key="3">
    <source>
        <dbReference type="ARBA" id="ARBA00022692"/>
    </source>
</evidence>
<keyword evidence="2" id="KW-1003">Cell membrane</keyword>
<evidence type="ECO:0000256" key="1">
    <source>
        <dbReference type="ARBA" id="ARBA00004651"/>
    </source>
</evidence>
<dbReference type="GO" id="GO:0005886">
    <property type="term" value="C:plasma membrane"/>
    <property type="evidence" value="ECO:0007669"/>
    <property type="project" value="UniProtKB-SubCell"/>
</dbReference>
<keyword evidence="11" id="KW-1185">Reference proteome</keyword>
<dbReference type="RefSeq" id="WP_201090939.1">
    <property type="nucleotide sequence ID" value="NZ_CP067393.1"/>
</dbReference>
<dbReference type="Pfam" id="PF13515">
    <property type="entry name" value="FUSC_2"/>
    <property type="match status" value="1"/>
</dbReference>
<feature type="domain" description="Integral membrane bound transporter" evidence="9">
    <location>
        <begin position="411"/>
        <end position="530"/>
    </location>
</feature>
<dbReference type="NCBIfam" id="TIGR01666">
    <property type="entry name" value="YCCS"/>
    <property type="match status" value="1"/>
</dbReference>
<feature type="transmembrane region" description="Helical" evidence="7">
    <location>
        <begin position="95"/>
        <end position="114"/>
    </location>
</feature>
<dbReference type="InterPro" id="IPR010020">
    <property type="entry name" value="Integral_membrane_YCCS_YHJK"/>
</dbReference>
<evidence type="ECO:0000256" key="6">
    <source>
        <dbReference type="ARBA" id="ARBA00043993"/>
    </source>
</evidence>
<dbReference type="EMBL" id="CP067393">
    <property type="protein sequence ID" value="QQP84936.1"/>
    <property type="molecule type" value="Genomic_DNA"/>
</dbReference>
<organism evidence="10 11">
    <name type="scientific">Entomomonas asaccharolytica</name>
    <dbReference type="NCBI Taxonomy" id="2785331"/>
    <lineage>
        <taxon>Bacteria</taxon>
        <taxon>Pseudomonadati</taxon>
        <taxon>Pseudomonadota</taxon>
        <taxon>Gammaproteobacteria</taxon>
        <taxon>Pseudomonadales</taxon>
        <taxon>Pseudomonadaceae</taxon>
        <taxon>Entomomonas</taxon>
    </lineage>
</organism>
<evidence type="ECO:0000313" key="10">
    <source>
        <dbReference type="EMBL" id="QQP84936.1"/>
    </source>
</evidence>
<feature type="transmembrane region" description="Helical" evidence="7">
    <location>
        <begin position="520"/>
        <end position="538"/>
    </location>
</feature>
<evidence type="ECO:0000313" key="11">
    <source>
        <dbReference type="Proteomes" id="UP000595278"/>
    </source>
</evidence>
<gene>
    <name evidence="10" type="primary">yccS</name>
    <name evidence="10" type="ORF">JHT90_11110</name>
</gene>
<keyword evidence="5 7" id="KW-0472">Membrane</keyword>
<protein>
    <submittedName>
        <fullName evidence="10">TIGR01666 family membrane protein</fullName>
    </submittedName>
</protein>
<accession>A0A974RW76</accession>
<feature type="transmembrane region" description="Helical" evidence="7">
    <location>
        <begin position="71"/>
        <end position="90"/>
    </location>
</feature>
<sequence length="731" mass="82433">MAASRSLTNTLYHLWSLERVAYSIRVFIALTGVMAVCWWRDELSLLVPLFLGIIASALAETDDNWQGRLKAVVVTLVCFSITSASVTVLFPYPWLFAVGLAASAFFLTLLGAIGSRYSTIGMATLILSIYTMISVSQHIEMNNPHIWRDSIALIVGAAWYGLLSVVWSFLFAHQPVLYALASLFYELGEYLKIKTTLIEPVRRLDLEERRLALAKQNGKVVAALNSAKETILNRMKGSRHNPQVSRYLKLYFIAQDIHERASSSHYPYDALSEAFFHSDVLFRCQLLLHHQGRACQLLAKAIRLKEPFVYSESTEALEDLKKSIDYVKQQPETNRRLLRSVRALAQNLTVLEQKLVDAKNPDALTHQDISLFDREVHTVKEAFIRLKQNFSFTSLTFRHAVRIAIALSVGYGLMHLLNAEYGFWILLTTLFVCRPSYGATRVRLVQRMIGTVIGVVSGWALITLFPSLIVESIITIIAGVLFFAYRVSRYTLSTAFITLMILCCFNQMGSSAFTMIMPRLLDTFIGCTIAGLAVFLILPDWQGRQLNRVLANTLSTSSRYLREIMRQYETGKEDDLDYRVARRNAHNADAALSSALASMLLEPGYFRKDADAGFRFLVVSHTLLSYLSALGAHRETLQDDSEIDTLLDRVTTTIADDLDEIANDLLLKKPVKLKTETEESLAKELEQLPDEMDDNLKLVLTELALICRQLIRIRTLAAQLQHQAIEQPVAN</sequence>
<evidence type="ECO:0000256" key="7">
    <source>
        <dbReference type="SAM" id="Phobius"/>
    </source>
</evidence>
<dbReference type="PANTHER" id="PTHR30509:SF8">
    <property type="entry name" value="INNER MEMBRANE PROTEIN YCCS"/>
    <property type="match status" value="1"/>
</dbReference>
<evidence type="ECO:0000256" key="2">
    <source>
        <dbReference type="ARBA" id="ARBA00022475"/>
    </source>
</evidence>
<name>A0A974RW76_9GAMM</name>
<feature type="transmembrane region" description="Helical" evidence="7">
    <location>
        <begin position="490"/>
        <end position="508"/>
    </location>
</feature>
<evidence type="ECO:0000259" key="8">
    <source>
        <dbReference type="Pfam" id="PF12805"/>
    </source>
</evidence>
<comment type="similarity">
    <text evidence="6">Belongs to the YccS/YhfK family.</text>
</comment>
<feature type="transmembrane region" description="Helical" evidence="7">
    <location>
        <begin position="43"/>
        <end position="59"/>
    </location>
</feature>
<feature type="transmembrane region" description="Helical" evidence="7">
    <location>
        <begin position="120"/>
        <end position="139"/>
    </location>
</feature>
<keyword evidence="3 7" id="KW-0812">Transmembrane</keyword>
<feature type="transmembrane region" description="Helical" evidence="7">
    <location>
        <begin position="151"/>
        <end position="170"/>
    </location>
</feature>
<dbReference type="NCBIfam" id="TIGR01667">
    <property type="entry name" value="YCCS_YHFK"/>
    <property type="match status" value="1"/>
</dbReference>
<proteinExistence type="inferred from homology"/>
<feature type="domain" description="Integral membrane protein YccS N-terminal" evidence="8">
    <location>
        <begin position="72"/>
        <end position="355"/>
    </location>
</feature>
<dbReference type="InterPro" id="IPR010019">
    <property type="entry name" value="Integral_membrane_YccS"/>
</dbReference>
<dbReference type="KEGG" id="eaz:JHT90_11110"/>
<dbReference type="Proteomes" id="UP000595278">
    <property type="component" value="Chromosome"/>
</dbReference>
<evidence type="ECO:0000256" key="5">
    <source>
        <dbReference type="ARBA" id="ARBA00023136"/>
    </source>
</evidence>
<comment type="subcellular location">
    <subcellularLocation>
        <location evidence="1">Cell membrane</location>
        <topology evidence="1">Multi-pass membrane protein</topology>
    </subcellularLocation>
</comment>
<evidence type="ECO:0000256" key="4">
    <source>
        <dbReference type="ARBA" id="ARBA00022989"/>
    </source>
</evidence>